<dbReference type="CDD" id="cd02022">
    <property type="entry name" value="DPCK"/>
    <property type="match status" value="1"/>
</dbReference>
<sequence length="202" mass="22401">MKQRPYILGLTGSIGMGKSTTAERFADRGIPVWDADATVHQLYSGDTPAVRQIAEMLPEAVENKTVNRDTLKAAIAKDQSILKKLEQIVQPLIAQSRADFVAEARDNDVDIVIIDHPLLLESSSERYCDGVLVVTIDAAEQRRRVLERGTMDEKTLEIILAKQMPDAEKRKRADFIVETTTPEAAERQVDAVIAKIKDSCNA</sequence>
<comment type="pathway">
    <text evidence="5">Cofactor biosynthesis; coenzyme A biosynthesis; CoA from (R)-pantothenate: step 5/5.</text>
</comment>
<feature type="domain" description="AAA+ ATPase" evidence="7">
    <location>
        <begin position="4"/>
        <end position="183"/>
    </location>
</feature>
<dbReference type="NCBIfam" id="TIGR00152">
    <property type="entry name" value="dephospho-CoA kinase"/>
    <property type="match status" value="1"/>
</dbReference>
<dbReference type="Gene3D" id="3.40.50.300">
    <property type="entry name" value="P-loop containing nucleotide triphosphate hydrolases"/>
    <property type="match status" value="1"/>
</dbReference>
<feature type="binding site" evidence="5">
    <location>
        <begin position="15"/>
        <end position="20"/>
    </location>
    <ligand>
        <name>ATP</name>
        <dbReference type="ChEBI" id="CHEBI:30616"/>
    </ligand>
</feature>
<evidence type="ECO:0000313" key="8">
    <source>
        <dbReference type="EMBL" id="GGA18714.1"/>
    </source>
</evidence>
<dbReference type="GO" id="GO:0005524">
    <property type="term" value="F:ATP binding"/>
    <property type="evidence" value="ECO:0007669"/>
    <property type="project" value="UniProtKB-UniRule"/>
</dbReference>
<dbReference type="GO" id="GO:0005737">
    <property type="term" value="C:cytoplasm"/>
    <property type="evidence" value="ECO:0007669"/>
    <property type="project" value="UniProtKB-SubCell"/>
</dbReference>
<dbReference type="Pfam" id="PF01121">
    <property type="entry name" value="CoaE"/>
    <property type="match status" value="1"/>
</dbReference>
<comment type="similarity">
    <text evidence="1 5">Belongs to the CoaE family.</text>
</comment>
<dbReference type="SMART" id="SM00382">
    <property type="entry name" value="AAA"/>
    <property type="match status" value="1"/>
</dbReference>
<evidence type="ECO:0000256" key="2">
    <source>
        <dbReference type="ARBA" id="ARBA00022741"/>
    </source>
</evidence>
<dbReference type="PANTHER" id="PTHR10695:SF46">
    <property type="entry name" value="BIFUNCTIONAL COENZYME A SYNTHASE-RELATED"/>
    <property type="match status" value="1"/>
</dbReference>
<dbReference type="GO" id="GO:0015937">
    <property type="term" value="P:coenzyme A biosynthetic process"/>
    <property type="evidence" value="ECO:0007669"/>
    <property type="project" value="UniProtKB-UniRule"/>
</dbReference>
<comment type="catalytic activity">
    <reaction evidence="5">
        <text>3'-dephospho-CoA + ATP = ADP + CoA + H(+)</text>
        <dbReference type="Rhea" id="RHEA:18245"/>
        <dbReference type="ChEBI" id="CHEBI:15378"/>
        <dbReference type="ChEBI" id="CHEBI:30616"/>
        <dbReference type="ChEBI" id="CHEBI:57287"/>
        <dbReference type="ChEBI" id="CHEBI:57328"/>
        <dbReference type="ChEBI" id="CHEBI:456216"/>
        <dbReference type="EC" id="2.7.1.24"/>
    </reaction>
</comment>
<evidence type="ECO:0000256" key="3">
    <source>
        <dbReference type="ARBA" id="ARBA00022840"/>
    </source>
</evidence>
<dbReference type="InterPro" id="IPR001977">
    <property type="entry name" value="Depp_CoAkinase"/>
</dbReference>
<reference evidence="8" key="1">
    <citation type="journal article" date="2014" name="Int. J. Syst. Evol. Microbiol.">
        <title>Complete genome sequence of Corynebacterium casei LMG S-19264T (=DSM 44701T), isolated from a smear-ripened cheese.</title>
        <authorList>
            <consortium name="US DOE Joint Genome Institute (JGI-PGF)"/>
            <person name="Walter F."/>
            <person name="Albersmeier A."/>
            <person name="Kalinowski J."/>
            <person name="Ruckert C."/>
        </authorList>
    </citation>
    <scope>NUCLEOTIDE SEQUENCE</scope>
    <source>
        <strain evidence="8">CGMCC 1.15880</strain>
    </source>
</reference>
<dbReference type="SUPFAM" id="SSF52540">
    <property type="entry name" value="P-loop containing nucleoside triphosphate hydrolases"/>
    <property type="match status" value="1"/>
</dbReference>
<evidence type="ECO:0000313" key="9">
    <source>
        <dbReference type="Proteomes" id="UP000628017"/>
    </source>
</evidence>
<dbReference type="AlphaFoldDB" id="A0A916VQL9"/>
<dbReference type="EC" id="2.7.1.24" evidence="5 6"/>
<evidence type="ECO:0000256" key="6">
    <source>
        <dbReference type="NCBIfam" id="TIGR00152"/>
    </source>
</evidence>
<comment type="function">
    <text evidence="5">Catalyzes the phosphorylation of the 3'-hydroxyl group of dephosphocoenzyme A to form coenzyme A.</text>
</comment>
<protein>
    <recommendedName>
        <fullName evidence="5 6">Dephospho-CoA kinase</fullName>
        <ecNumber evidence="5 6">2.7.1.24</ecNumber>
    </recommendedName>
    <alternativeName>
        <fullName evidence="5">Dephosphocoenzyme A kinase</fullName>
    </alternativeName>
</protein>
<keyword evidence="5" id="KW-0963">Cytoplasm</keyword>
<dbReference type="Proteomes" id="UP000628017">
    <property type="component" value="Unassembled WGS sequence"/>
</dbReference>
<keyword evidence="2 5" id="KW-0547">Nucleotide-binding</keyword>
<comment type="caution">
    <text evidence="8">The sequence shown here is derived from an EMBL/GenBank/DDBJ whole genome shotgun (WGS) entry which is preliminary data.</text>
</comment>
<evidence type="ECO:0000256" key="5">
    <source>
        <dbReference type="HAMAP-Rule" id="MF_00376"/>
    </source>
</evidence>
<dbReference type="HAMAP" id="MF_00376">
    <property type="entry name" value="Dephospho_CoA_kinase"/>
    <property type="match status" value="1"/>
</dbReference>
<proteinExistence type="inferred from homology"/>
<accession>A0A916VQL9</accession>
<dbReference type="RefSeq" id="WP_268237041.1">
    <property type="nucleotide sequence ID" value="NZ_BMKA01000002.1"/>
</dbReference>
<keyword evidence="3 5" id="KW-0067">ATP-binding</keyword>
<keyword evidence="4 5" id="KW-0173">Coenzyme A biosynthesis</keyword>
<dbReference type="PANTHER" id="PTHR10695">
    <property type="entry name" value="DEPHOSPHO-COA KINASE-RELATED"/>
    <property type="match status" value="1"/>
</dbReference>
<keyword evidence="5 8" id="KW-0418">Kinase</keyword>
<keyword evidence="9" id="KW-1185">Reference proteome</keyword>
<gene>
    <name evidence="5 8" type="primary">coaE</name>
    <name evidence="8" type="ORF">GCM10011498_19320</name>
</gene>
<reference evidence="8" key="2">
    <citation type="submission" date="2020-09" db="EMBL/GenBank/DDBJ databases">
        <authorList>
            <person name="Sun Q."/>
            <person name="Zhou Y."/>
        </authorList>
    </citation>
    <scope>NUCLEOTIDE SEQUENCE</scope>
    <source>
        <strain evidence="8">CGMCC 1.15880</strain>
    </source>
</reference>
<dbReference type="InterPro" id="IPR027417">
    <property type="entry name" value="P-loop_NTPase"/>
</dbReference>
<dbReference type="EMBL" id="BMKA01000002">
    <property type="protein sequence ID" value="GGA18714.1"/>
    <property type="molecule type" value="Genomic_DNA"/>
</dbReference>
<evidence type="ECO:0000256" key="4">
    <source>
        <dbReference type="ARBA" id="ARBA00022993"/>
    </source>
</evidence>
<organism evidence="8 9">
    <name type="scientific">Neptunicoccus cionae</name>
    <dbReference type="NCBI Taxonomy" id="2035344"/>
    <lineage>
        <taxon>Bacteria</taxon>
        <taxon>Pseudomonadati</taxon>
        <taxon>Pseudomonadota</taxon>
        <taxon>Alphaproteobacteria</taxon>
        <taxon>Rhodobacterales</taxon>
        <taxon>Paracoccaceae</taxon>
        <taxon>Neptunicoccus</taxon>
    </lineage>
</organism>
<evidence type="ECO:0000256" key="1">
    <source>
        <dbReference type="ARBA" id="ARBA00009018"/>
    </source>
</evidence>
<evidence type="ECO:0000259" key="7">
    <source>
        <dbReference type="SMART" id="SM00382"/>
    </source>
</evidence>
<dbReference type="InterPro" id="IPR003593">
    <property type="entry name" value="AAA+_ATPase"/>
</dbReference>
<dbReference type="PROSITE" id="PS51219">
    <property type="entry name" value="DPCK"/>
    <property type="match status" value="1"/>
</dbReference>
<dbReference type="GO" id="GO:0004140">
    <property type="term" value="F:dephospho-CoA kinase activity"/>
    <property type="evidence" value="ECO:0007669"/>
    <property type="project" value="UniProtKB-UniRule"/>
</dbReference>
<comment type="subcellular location">
    <subcellularLocation>
        <location evidence="5">Cytoplasm</location>
    </subcellularLocation>
</comment>
<keyword evidence="5" id="KW-0808">Transferase</keyword>
<name>A0A916VQL9_9RHOB</name>